<evidence type="ECO:0000313" key="2">
    <source>
        <dbReference type="EMBL" id="QEU79163.1"/>
    </source>
</evidence>
<evidence type="ECO:0000259" key="1">
    <source>
        <dbReference type="Pfam" id="PF14200"/>
    </source>
</evidence>
<dbReference type="CDD" id="cd23415">
    <property type="entry name" value="beta-trefoil_Ricin_AH"/>
    <property type="match status" value="1"/>
</dbReference>
<dbReference type="PROSITE" id="PS50231">
    <property type="entry name" value="RICIN_B_LECTIN"/>
    <property type="match status" value="1"/>
</dbReference>
<dbReference type="SUPFAM" id="SSF50370">
    <property type="entry name" value="Ricin B-like lectins"/>
    <property type="match status" value="1"/>
</dbReference>
<keyword evidence="3" id="KW-1185">Reference proteome</keyword>
<dbReference type="Proteomes" id="UP000326831">
    <property type="component" value="Chromosome"/>
</dbReference>
<dbReference type="InterPro" id="IPR000772">
    <property type="entry name" value="Ricin_B_lectin"/>
</dbReference>
<dbReference type="OrthoDB" id="4246521at2"/>
<dbReference type="InterPro" id="IPR035992">
    <property type="entry name" value="Ricin_B-like_lectins"/>
</dbReference>
<evidence type="ECO:0000313" key="3">
    <source>
        <dbReference type="Proteomes" id="UP000326831"/>
    </source>
</evidence>
<reference evidence="2 3" key="1">
    <citation type="submission" date="2017-09" db="EMBL/GenBank/DDBJ databases">
        <authorList>
            <person name="Lee N."/>
            <person name="Cho B.-K."/>
        </authorList>
    </citation>
    <scope>NUCLEOTIDE SEQUENCE [LARGE SCALE GENOMIC DNA]</scope>
    <source>
        <strain evidence="2 3">ATCC 27467</strain>
    </source>
</reference>
<proteinExistence type="predicted"/>
<organism evidence="2 3">
    <name type="scientific">Streptomyces subrutilus</name>
    <dbReference type="NCBI Taxonomy" id="36818"/>
    <lineage>
        <taxon>Bacteria</taxon>
        <taxon>Bacillati</taxon>
        <taxon>Actinomycetota</taxon>
        <taxon>Actinomycetes</taxon>
        <taxon>Kitasatosporales</taxon>
        <taxon>Streptomycetaceae</taxon>
        <taxon>Streptomyces</taxon>
    </lineage>
</organism>
<dbReference type="AlphaFoldDB" id="A0A5P2UIT1"/>
<name>A0A5P2UIT1_9ACTN</name>
<gene>
    <name evidence="2" type="ORF">CP968_13345</name>
</gene>
<dbReference type="Gene3D" id="2.80.10.50">
    <property type="match status" value="1"/>
</dbReference>
<dbReference type="Pfam" id="PF14200">
    <property type="entry name" value="RicinB_lectin_2"/>
    <property type="match status" value="1"/>
</dbReference>
<dbReference type="KEGG" id="ssub:CP968_13345"/>
<dbReference type="EMBL" id="CP023701">
    <property type="protein sequence ID" value="QEU79163.1"/>
    <property type="molecule type" value="Genomic_DNA"/>
</dbReference>
<sequence length="204" mass="21859">MPSGKRRISATLISHICRRGIAGGNSFMVRCIRSSITARKRGPVRMRAKFTSVLTAAGAGILLTLGTVPSAHAAGSIVTLQYQNAKTGLCLDSDAKGKVYTKACVAGNPYQQWERAESGGVVALRNVATRRCLQIKDIFNPSALETNPACSHTWREIVAGGTFRYLGPFDSGTAALDSDAKGNAYAKNYGADNPYQQWYPTLAN</sequence>
<feature type="domain" description="Ricin B lectin" evidence="1">
    <location>
        <begin position="83"/>
        <end position="136"/>
    </location>
</feature>
<protein>
    <recommendedName>
        <fullName evidence="1">Ricin B lectin domain-containing protein</fullName>
    </recommendedName>
</protein>
<accession>A0A5P2UIT1</accession>